<dbReference type="EMBL" id="VJMH01000037">
    <property type="protein sequence ID" value="KAF0719992.1"/>
    <property type="molecule type" value="Genomic_DNA"/>
</dbReference>
<keyword evidence="5" id="KW-1185">Reference proteome</keyword>
<sequence>MASNVAKGWEGWVYKKGSLMPSWKRRYMVLEGREVSYYDQAKRDFRAKEKGAFRLAGIQRNNDIANGMTLRSDDGSQMQIYTESVDEFVLCFNAMSKAVGVVGGQQGSGRNVHHADEVQDFVRHSYAGWMEKEGERMKTWKRRYFVLSGTNISYFEKFQGEKPKGGGRIERFEYSDRPFGMVFHLDNNRALNVAADSDLEMKLWVSAVCKELGIKSKDMYRPPQHNPTAAPLPPIDDKPTSLPELSMNALGKAGSGLKNISSEAFHVAGLTGGNHKPTRKSLADMEAEEAAIVAYQKAQEEVSKLKAAEEAKLKAEEEARLKEEEKPVKKVKEKKVRQKRAKAATTEEEEAPKGCCVIL</sequence>
<name>A0A485K6D6_9STRA</name>
<evidence type="ECO:0000313" key="4">
    <source>
        <dbReference type="EMBL" id="VFT77868.1"/>
    </source>
</evidence>
<feature type="region of interest" description="Disordered" evidence="1">
    <location>
        <begin position="317"/>
        <end position="354"/>
    </location>
</feature>
<dbReference type="SUPFAM" id="SSF50729">
    <property type="entry name" value="PH domain-like"/>
    <property type="match status" value="2"/>
</dbReference>
<dbReference type="OrthoDB" id="185175at2759"/>
<gene>
    <name evidence="4" type="primary">Aste57867_643</name>
    <name evidence="3" type="ORF">As57867_000642</name>
    <name evidence="4" type="ORF">ASTE57867_643</name>
</gene>
<dbReference type="InterPro" id="IPR051707">
    <property type="entry name" value="PI-Interact_SigTrans_Reg"/>
</dbReference>
<reference evidence="4" key="1">
    <citation type="submission" date="2019-03" db="EMBL/GenBank/DDBJ databases">
        <authorList>
            <person name="Gaulin E."/>
            <person name="Dumas B."/>
        </authorList>
    </citation>
    <scope>NUCLEOTIDE SEQUENCE [LARGE SCALE GENOMIC DNA]</scope>
    <source>
        <strain evidence="4">CBS 568.67</strain>
    </source>
</reference>
<accession>A0A485K6D6</accession>
<dbReference type="SMART" id="SM00233">
    <property type="entry name" value="PH"/>
    <property type="match status" value="2"/>
</dbReference>
<proteinExistence type="predicted"/>
<dbReference type="PANTHER" id="PTHR14336">
    <property type="entry name" value="TANDEM PH DOMAIN CONTAINING PROTEIN"/>
    <property type="match status" value="1"/>
</dbReference>
<dbReference type="InterPro" id="IPR001849">
    <property type="entry name" value="PH_domain"/>
</dbReference>
<dbReference type="Proteomes" id="UP000332933">
    <property type="component" value="Unassembled WGS sequence"/>
</dbReference>
<feature type="compositionally biased region" description="Basic and acidic residues" evidence="1">
    <location>
        <begin position="317"/>
        <end position="330"/>
    </location>
</feature>
<evidence type="ECO:0000313" key="5">
    <source>
        <dbReference type="Proteomes" id="UP000332933"/>
    </source>
</evidence>
<evidence type="ECO:0000259" key="2">
    <source>
        <dbReference type="PROSITE" id="PS50003"/>
    </source>
</evidence>
<dbReference type="InterPro" id="IPR011993">
    <property type="entry name" value="PH-like_dom_sf"/>
</dbReference>
<dbReference type="PROSITE" id="PS50003">
    <property type="entry name" value="PH_DOMAIN"/>
    <property type="match status" value="1"/>
</dbReference>
<organism evidence="4 5">
    <name type="scientific">Aphanomyces stellatus</name>
    <dbReference type="NCBI Taxonomy" id="120398"/>
    <lineage>
        <taxon>Eukaryota</taxon>
        <taxon>Sar</taxon>
        <taxon>Stramenopiles</taxon>
        <taxon>Oomycota</taxon>
        <taxon>Saprolegniomycetes</taxon>
        <taxon>Saprolegniales</taxon>
        <taxon>Verrucalvaceae</taxon>
        <taxon>Aphanomyces</taxon>
    </lineage>
</organism>
<evidence type="ECO:0000256" key="1">
    <source>
        <dbReference type="SAM" id="MobiDB-lite"/>
    </source>
</evidence>
<dbReference type="EMBL" id="CAADRA010000037">
    <property type="protein sequence ID" value="VFT77868.1"/>
    <property type="molecule type" value="Genomic_DNA"/>
</dbReference>
<feature type="domain" description="PH" evidence="2">
    <location>
        <begin position="6"/>
        <end position="213"/>
    </location>
</feature>
<feature type="compositionally biased region" description="Basic residues" evidence="1">
    <location>
        <begin position="331"/>
        <end position="342"/>
    </location>
</feature>
<dbReference type="Gene3D" id="2.30.29.30">
    <property type="entry name" value="Pleckstrin-homology domain (PH domain)/Phosphotyrosine-binding domain (PTB)"/>
    <property type="match status" value="2"/>
</dbReference>
<evidence type="ECO:0000313" key="3">
    <source>
        <dbReference type="EMBL" id="KAF0719992.1"/>
    </source>
</evidence>
<dbReference type="Pfam" id="PF00169">
    <property type="entry name" value="PH"/>
    <property type="match status" value="2"/>
</dbReference>
<dbReference type="AlphaFoldDB" id="A0A485K6D6"/>
<reference evidence="3" key="2">
    <citation type="submission" date="2019-06" db="EMBL/GenBank/DDBJ databases">
        <title>Genomics analysis of Aphanomyces spp. identifies a new class of oomycete effector associated with host adaptation.</title>
        <authorList>
            <person name="Gaulin E."/>
        </authorList>
    </citation>
    <scope>NUCLEOTIDE SEQUENCE</scope>
    <source>
        <strain evidence="3">CBS 578.67</strain>
    </source>
</reference>
<protein>
    <submittedName>
        <fullName evidence="4">Aste57867_643 protein</fullName>
    </submittedName>
</protein>